<name>A0A3N5XZ42_9ALTE</name>
<organism evidence="2 3">
    <name type="scientific">Alteromonas sediminis</name>
    <dbReference type="NCBI Taxonomy" id="2259342"/>
    <lineage>
        <taxon>Bacteria</taxon>
        <taxon>Pseudomonadati</taxon>
        <taxon>Pseudomonadota</taxon>
        <taxon>Gammaproteobacteria</taxon>
        <taxon>Alteromonadales</taxon>
        <taxon>Alteromonadaceae</taxon>
        <taxon>Alteromonas/Salinimonas group</taxon>
        <taxon>Alteromonas</taxon>
    </lineage>
</organism>
<protein>
    <submittedName>
        <fullName evidence="2">DUF3718 domain-containing protein</fullName>
    </submittedName>
</protein>
<dbReference type="Proteomes" id="UP000275281">
    <property type="component" value="Unassembled WGS sequence"/>
</dbReference>
<evidence type="ECO:0000313" key="2">
    <source>
        <dbReference type="EMBL" id="RPJ65773.1"/>
    </source>
</evidence>
<reference evidence="2 3" key="1">
    <citation type="submission" date="2018-11" db="EMBL/GenBank/DDBJ databases">
        <authorList>
            <person name="Ye M.-Q."/>
            <person name="Du Z.-J."/>
        </authorList>
    </citation>
    <scope>NUCLEOTIDE SEQUENCE [LARGE SCALE GENOMIC DNA]</scope>
    <source>
        <strain evidence="2 3">U0105</strain>
    </source>
</reference>
<evidence type="ECO:0000313" key="3">
    <source>
        <dbReference type="Proteomes" id="UP000275281"/>
    </source>
</evidence>
<accession>A0A3N5XZ42</accession>
<evidence type="ECO:0000256" key="1">
    <source>
        <dbReference type="SAM" id="SignalP"/>
    </source>
</evidence>
<sequence length="106" mass="11529">MKKFAAIAISSLFTIGLSTQASADVGMPKYLEKQLVSVCHALKNDDKLALKKIIRKAHFDYDDVVTGLKCNGQNAHEYALLNGASDTANYIAKRAGLDMSQVVAKR</sequence>
<comment type="caution">
    <text evidence="2">The sequence shown here is derived from an EMBL/GenBank/DDBJ whole genome shotgun (WGS) entry which is preliminary data.</text>
</comment>
<proteinExistence type="predicted"/>
<dbReference type="OrthoDB" id="6387977at2"/>
<dbReference type="Pfam" id="PF12514">
    <property type="entry name" value="DUF3718"/>
    <property type="match status" value="1"/>
</dbReference>
<dbReference type="InterPro" id="IPR022193">
    <property type="entry name" value="DUF3718"/>
</dbReference>
<dbReference type="AlphaFoldDB" id="A0A3N5XZ42"/>
<dbReference type="RefSeq" id="WP_124028404.1">
    <property type="nucleotide sequence ID" value="NZ_JBHRSN010000007.1"/>
</dbReference>
<gene>
    <name evidence="2" type="ORF">DRW07_13235</name>
</gene>
<feature type="chain" id="PRO_5017997429" evidence="1">
    <location>
        <begin position="24"/>
        <end position="106"/>
    </location>
</feature>
<keyword evidence="1" id="KW-0732">Signal</keyword>
<feature type="signal peptide" evidence="1">
    <location>
        <begin position="1"/>
        <end position="23"/>
    </location>
</feature>
<keyword evidence="3" id="KW-1185">Reference proteome</keyword>
<dbReference type="EMBL" id="RPOK01000004">
    <property type="protein sequence ID" value="RPJ65773.1"/>
    <property type="molecule type" value="Genomic_DNA"/>
</dbReference>